<proteinExistence type="predicted"/>
<comment type="caution">
    <text evidence="2">The sequence shown here is derived from an EMBL/GenBank/DDBJ whole genome shotgun (WGS) entry which is preliminary data.</text>
</comment>
<feature type="transmembrane region" description="Helical" evidence="1">
    <location>
        <begin position="98"/>
        <end position="118"/>
    </location>
</feature>
<dbReference type="STRING" id="1618572.UT17_C0004G0152"/>
<feature type="transmembrane region" description="Helical" evidence="1">
    <location>
        <begin position="12"/>
        <end position="31"/>
    </location>
</feature>
<feature type="transmembrane region" description="Helical" evidence="1">
    <location>
        <begin position="200"/>
        <end position="219"/>
    </location>
</feature>
<name>A0A0G0P129_9BACT</name>
<organism evidence="2 3">
    <name type="scientific">Candidatus Woesebacteria bacterium GW2011_GWB1_39_10</name>
    <dbReference type="NCBI Taxonomy" id="1618572"/>
    <lineage>
        <taxon>Bacteria</taxon>
        <taxon>Candidatus Woeseibacteriota</taxon>
    </lineage>
</organism>
<keyword evidence="1" id="KW-1133">Transmembrane helix</keyword>
<reference evidence="2 3" key="1">
    <citation type="journal article" date="2015" name="Nature">
        <title>rRNA introns, odd ribosomes, and small enigmatic genomes across a large radiation of phyla.</title>
        <authorList>
            <person name="Brown C.T."/>
            <person name="Hug L.A."/>
            <person name="Thomas B.C."/>
            <person name="Sharon I."/>
            <person name="Castelle C.J."/>
            <person name="Singh A."/>
            <person name="Wilkins M.J."/>
            <person name="Williams K.H."/>
            <person name="Banfield J.F."/>
        </authorList>
    </citation>
    <scope>NUCLEOTIDE SEQUENCE [LARGE SCALE GENOMIC DNA]</scope>
</reference>
<sequence>MKNLFNKELVHYLVYVAVALIGIWFLTKMWVPSGYVVAGHDSGLALDAKSFLKTRFFAWDDRIDFGVDNSPHFGSVMLHSIDYALSLFGTSSFAGNQVAVFFWLSMLFIFSSIFSYSLKQKLGRLVPYFFPLFLTFNFFIFQSIFILERAKYELVCVILLFLTFALGILFDRKKPVLRSSIIFSVIFSIFNGGSWLGLPLYGSLFVAGMVYLLFAIIIAKKEKDLSYFRRTLIFCLLSFVFFVLLNMYSILPFISILISSDYAVVVGQGTIAAGKEWLIYISRGTFFINLFRFQGVPEWYLTGGLPNPEYSYAGLYLTNRILVLVSFLLPILSFSGMLFVKEKDKKYLIFFFLFLLLISMFFTAGTNSPLGFVYTALYEKIPGFSIFRSPYFKFATSFIISYSILLAYSLSILGEFIFSKINNLIGRRLKNTMLISGPLFVLTVAVGWLFYNFIMFNRDFLFKWQPDKSTLVKVPEYATEFNNWLKDTNFTGRALMLPAFDGGSGNDNYTWGYWSLSPLPSVLFANGSFMVNDVINNSVESDKINKLFALLLQKSPVFFDVSKKLGINYLFIRSDFQAEDSEVSEEYFAAVKSFIDNDELKLVKTVGPWSLLRIKNTEENNTFRLVNNFFSVPKDHIYISKEPIISKDNTKDWLSSESVNNGLDKLVLQEYYPLNCESCLVENLGKHADLPPVRVLPNSPFYAIKKERNEKILSSVDDENSRLAAHIGLAMTKLSEIRSMIDLQIDKKYINLGLNDLNNYLENINNILFKSNSLKSNFYFASRIYETVNPIQRYFRDYISNSNFGYEKSDIKNNMFKILWQSTLLKKQYDGLIGDGGKWNLNKIYNISLPSSGQYSLLIDKATLPSDNKGGVVIPSDMALSTGQNLNLKNVEDKKWMFTDPAEFPKTGELDLIFQYLPDLFKVINKEEVDFPLGTRGCVIGKINNFNKYRNYVLTLSSDIYLPNMRLYIKENSQRNQSTDEFLRGDIEMDVSLNPDGNSFKYFFDPSVGANVPLIYLCRYDRSIPENVKLNVLEIFNPEIYAVKNNSINVEATTLTYKKIDPTRYNITTNKFNGDMVLIFNQAFNGLWKLTDANGTPITDHFSVNGYENGWLLSGGGRQYDLLLVYQPQELFSKGLKISISSIIILAILYLIAWVRTIKNEKN</sequence>
<feature type="transmembrane region" description="Helical" evidence="1">
    <location>
        <begin position="394"/>
        <end position="418"/>
    </location>
</feature>
<dbReference type="AlphaFoldDB" id="A0A0G0P129"/>
<keyword evidence="1" id="KW-0472">Membrane</keyword>
<feature type="transmembrane region" description="Helical" evidence="1">
    <location>
        <begin position="125"/>
        <end position="146"/>
    </location>
</feature>
<protein>
    <recommendedName>
        <fullName evidence="4">Bacterial membrane protein YfhO</fullName>
    </recommendedName>
</protein>
<feature type="transmembrane region" description="Helical" evidence="1">
    <location>
        <begin position="321"/>
        <end position="340"/>
    </location>
</feature>
<accession>A0A0G0P129</accession>
<feature type="transmembrane region" description="Helical" evidence="1">
    <location>
        <begin position="347"/>
        <end position="374"/>
    </location>
</feature>
<evidence type="ECO:0000256" key="1">
    <source>
        <dbReference type="SAM" id="Phobius"/>
    </source>
</evidence>
<feature type="transmembrane region" description="Helical" evidence="1">
    <location>
        <begin position="1136"/>
        <end position="1155"/>
    </location>
</feature>
<evidence type="ECO:0000313" key="2">
    <source>
        <dbReference type="EMBL" id="KKQ91804.1"/>
    </source>
</evidence>
<feature type="transmembrane region" description="Helical" evidence="1">
    <location>
        <begin position="176"/>
        <end position="194"/>
    </location>
</feature>
<dbReference type="Proteomes" id="UP000034774">
    <property type="component" value="Unassembled WGS sequence"/>
</dbReference>
<feature type="transmembrane region" description="Helical" evidence="1">
    <location>
        <begin position="152"/>
        <end position="169"/>
    </location>
</feature>
<keyword evidence="1" id="KW-0812">Transmembrane</keyword>
<evidence type="ECO:0000313" key="3">
    <source>
        <dbReference type="Proteomes" id="UP000034774"/>
    </source>
</evidence>
<dbReference type="EMBL" id="LBVU01000004">
    <property type="protein sequence ID" value="KKQ91804.1"/>
    <property type="molecule type" value="Genomic_DNA"/>
</dbReference>
<evidence type="ECO:0008006" key="4">
    <source>
        <dbReference type="Google" id="ProtNLM"/>
    </source>
</evidence>
<feature type="transmembrane region" description="Helical" evidence="1">
    <location>
        <begin position="439"/>
        <end position="456"/>
    </location>
</feature>
<gene>
    <name evidence="2" type="ORF">UT17_C0004G0152</name>
</gene>
<feature type="transmembrane region" description="Helical" evidence="1">
    <location>
        <begin position="231"/>
        <end position="258"/>
    </location>
</feature>